<evidence type="ECO:0000313" key="4">
    <source>
        <dbReference type="Proteomes" id="UP001595805"/>
    </source>
</evidence>
<reference evidence="4" key="1">
    <citation type="journal article" date="2019" name="Int. J. Syst. Evol. Microbiol.">
        <title>The Global Catalogue of Microorganisms (GCM) 10K type strain sequencing project: providing services to taxonomists for standard genome sequencing and annotation.</title>
        <authorList>
            <consortium name="The Broad Institute Genomics Platform"/>
            <consortium name="The Broad Institute Genome Sequencing Center for Infectious Disease"/>
            <person name="Wu L."/>
            <person name="Ma J."/>
        </authorList>
    </citation>
    <scope>NUCLEOTIDE SEQUENCE [LARGE SCALE GENOMIC DNA]</scope>
    <source>
        <strain evidence="4">CCUG 60523</strain>
    </source>
</reference>
<dbReference type="RefSeq" id="WP_377904948.1">
    <property type="nucleotide sequence ID" value="NZ_JBHRZS010000006.1"/>
</dbReference>
<evidence type="ECO:0000313" key="3">
    <source>
        <dbReference type="EMBL" id="MFC3879995.1"/>
    </source>
</evidence>
<proteinExistence type="predicted"/>
<dbReference type="EMBL" id="JBHRZS010000006">
    <property type="protein sequence ID" value="MFC3879995.1"/>
    <property type="molecule type" value="Genomic_DNA"/>
</dbReference>
<keyword evidence="4" id="KW-1185">Reference proteome</keyword>
<dbReference type="Gene3D" id="3.40.50.2000">
    <property type="entry name" value="Glycogen Phosphorylase B"/>
    <property type="match status" value="2"/>
</dbReference>
<name>A0ABV8AQN4_9BACT</name>
<sequence>MKSSLSILILCKSLPWRFNGGIQTHVWDLSKTLVSKGQKVTILTGGAWRSGIKTLQKDGVEIVEIPFFPGRHLPLFSYLAEEFSFNVEAKNWVKANCDRFDIIHAQGRSGYLLYSIPSLLPKLVQTVHGLTQRESDSFTSASINHKSHSFFAQRWERKLMASSREVIAVSEDLKSNLGSEKVNVIPNGVSLNLPRSGKVESSSEKFVFVGRLSPIKGLLPLIKAMAHHTERLELDIIGDGPQQDEIKKLIQKLGLADRVKLLGALSNEEVHGLLPNYRALVLPSSYETQGIVLLEANYQGLPVIASDLASIRESVKHGENGLLCNVENPHSFILAMKKLKAKPELAREMGQRGKDRVLREFSWDHIADTTLALYQKIAS</sequence>
<keyword evidence="3" id="KW-0328">Glycosyltransferase</keyword>
<dbReference type="Pfam" id="PF13439">
    <property type="entry name" value="Glyco_transf_4"/>
    <property type="match status" value="1"/>
</dbReference>
<gene>
    <name evidence="3" type="ORF">ACFOSV_07405</name>
</gene>
<comment type="caution">
    <text evidence="3">The sequence shown here is derived from an EMBL/GenBank/DDBJ whole genome shotgun (WGS) entry which is preliminary data.</text>
</comment>
<dbReference type="Pfam" id="PF00534">
    <property type="entry name" value="Glycos_transf_1"/>
    <property type="match status" value="1"/>
</dbReference>
<organism evidence="3 4">
    <name type="scientific">Algoriphagus namhaensis</name>
    <dbReference type="NCBI Taxonomy" id="915353"/>
    <lineage>
        <taxon>Bacteria</taxon>
        <taxon>Pseudomonadati</taxon>
        <taxon>Bacteroidota</taxon>
        <taxon>Cytophagia</taxon>
        <taxon>Cytophagales</taxon>
        <taxon>Cyclobacteriaceae</taxon>
        <taxon>Algoriphagus</taxon>
    </lineage>
</organism>
<feature type="domain" description="Glycosyltransferase subfamily 4-like N-terminal" evidence="2">
    <location>
        <begin position="20"/>
        <end position="192"/>
    </location>
</feature>
<keyword evidence="3" id="KW-0808">Transferase</keyword>
<dbReference type="PANTHER" id="PTHR12526">
    <property type="entry name" value="GLYCOSYLTRANSFERASE"/>
    <property type="match status" value="1"/>
</dbReference>
<dbReference type="CDD" id="cd03801">
    <property type="entry name" value="GT4_PimA-like"/>
    <property type="match status" value="1"/>
</dbReference>
<feature type="domain" description="Glycosyl transferase family 1" evidence="1">
    <location>
        <begin position="199"/>
        <end position="355"/>
    </location>
</feature>
<dbReference type="Proteomes" id="UP001595805">
    <property type="component" value="Unassembled WGS sequence"/>
</dbReference>
<dbReference type="EC" id="2.4.-.-" evidence="3"/>
<accession>A0ABV8AQN4</accession>
<dbReference type="PANTHER" id="PTHR12526:SF584">
    <property type="entry name" value="GLYCOSYLTRANSFERASE"/>
    <property type="match status" value="1"/>
</dbReference>
<dbReference type="InterPro" id="IPR028098">
    <property type="entry name" value="Glyco_trans_4-like_N"/>
</dbReference>
<protein>
    <submittedName>
        <fullName evidence="3">Glycosyltransferase family 4 protein</fullName>
        <ecNumber evidence="3">2.4.-.-</ecNumber>
    </submittedName>
</protein>
<dbReference type="GO" id="GO:0016757">
    <property type="term" value="F:glycosyltransferase activity"/>
    <property type="evidence" value="ECO:0007669"/>
    <property type="project" value="UniProtKB-KW"/>
</dbReference>
<dbReference type="InterPro" id="IPR001296">
    <property type="entry name" value="Glyco_trans_1"/>
</dbReference>
<evidence type="ECO:0000259" key="2">
    <source>
        <dbReference type="Pfam" id="PF13439"/>
    </source>
</evidence>
<dbReference type="SUPFAM" id="SSF53756">
    <property type="entry name" value="UDP-Glycosyltransferase/glycogen phosphorylase"/>
    <property type="match status" value="1"/>
</dbReference>
<evidence type="ECO:0000259" key="1">
    <source>
        <dbReference type="Pfam" id="PF00534"/>
    </source>
</evidence>